<feature type="binding site" evidence="4">
    <location>
        <position position="169"/>
    </location>
    <ligand>
        <name>substrate</name>
    </ligand>
</feature>
<dbReference type="Proteomes" id="UP000031623">
    <property type="component" value="Chromosome"/>
</dbReference>
<sequence>MIIVTGGAGFIGSNIIKALNQQGHKKILVVDDLTDGQKFKNLVDCDIFDYQEKDAFLKRILTHEYFGPSIEACFHQGACSNTTEWNGRHMMINNYDYSKVMLHYCLARKVPFFYASSAAVYGRSTVFKEERCFETPINVYGYSKFLFDQYIRQILETATSQVVGLRYFNVYGPREQHKGKMASVAYHFNQQLRVEQEVKLFEGGEGYAAGEQRRDFVYVGDVATVNLWFMDHPKKSGIFNVGTGRSQSFNEVAQAIINWHHHGKIKYIPFPDNLKNYYQSFTQADITALREIGYDQPFKTVEEGIAEYLDWLNATEK</sequence>
<feature type="domain" description="NAD-dependent epimerase/dehydratase" evidence="5">
    <location>
        <begin position="2"/>
        <end position="242"/>
    </location>
</feature>
<comment type="subunit">
    <text evidence="4">Homopentamer.</text>
</comment>
<dbReference type="CDD" id="cd05248">
    <property type="entry name" value="ADP_GME_SDR_e"/>
    <property type="match status" value="1"/>
</dbReference>
<feature type="binding site" evidence="4">
    <location>
        <begin position="10"/>
        <end position="11"/>
    </location>
    <ligand>
        <name>NADP(+)</name>
        <dbReference type="ChEBI" id="CHEBI:58349"/>
    </ligand>
</feature>
<keyword evidence="3 4" id="KW-0119">Carbohydrate metabolism</keyword>
<proteinExistence type="inferred from homology"/>
<comment type="similarity">
    <text evidence="4">Belongs to the NAD(P)-dependent epimerase/dehydratase family. HldD subfamily.</text>
</comment>
<dbReference type="GO" id="GO:0050661">
    <property type="term" value="F:NADP binding"/>
    <property type="evidence" value="ECO:0007669"/>
    <property type="project" value="InterPro"/>
</dbReference>
<accession>A0A090AGP1</accession>
<feature type="active site" description="Proton acceptor" evidence="4">
    <location>
        <position position="178"/>
    </location>
</feature>
<feature type="binding site" evidence="4">
    <location>
        <position position="180"/>
    </location>
    <ligand>
        <name>substrate</name>
    </ligand>
</feature>
<keyword evidence="7" id="KW-1185">Reference proteome</keyword>
<dbReference type="NCBIfam" id="TIGR02197">
    <property type="entry name" value="heptose_epim"/>
    <property type="match status" value="1"/>
</dbReference>
<evidence type="ECO:0000313" key="7">
    <source>
        <dbReference type="Proteomes" id="UP000031623"/>
    </source>
</evidence>
<gene>
    <name evidence="4" type="primary">hldD</name>
    <name evidence="6" type="ORF">THII_0090</name>
</gene>
<dbReference type="KEGG" id="tig:THII_0090"/>
<evidence type="ECO:0000256" key="2">
    <source>
        <dbReference type="ARBA" id="ARBA00023235"/>
    </source>
</evidence>
<feature type="binding site" evidence="4">
    <location>
        <position position="187"/>
    </location>
    <ligand>
        <name>substrate</name>
    </ligand>
</feature>
<keyword evidence="2 4" id="KW-0413">Isomerase</keyword>
<feature type="binding site" evidence="4">
    <location>
        <position position="170"/>
    </location>
    <ligand>
        <name>NADP(+)</name>
        <dbReference type="ChEBI" id="CHEBI:58349"/>
    </ligand>
</feature>
<dbReference type="EMBL" id="AP014633">
    <property type="protein sequence ID" value="BAP54387.1"/>
    <property type="molecule type" value="Genomic_DNA"/>
</dbReference>
<comment type="catalytic activity">
    <reaction evidence="4">
        <text>ADP-D-glycero-beta-D-manno-heptose = ADP-L-glycero-beta-D-manno-heptose</text>
        <dbReference type="Rhea" id="RHEA:17577"/>
        <dbReference type="ChEBI" id="CHEBI:59967"/>
        <dbReference type="ChEBI" id="CHEBI:61506"/>
        <dbReference type="EC" id="5.1.3.20"/>
    </reaction>
</comment>
<dbReference type="NCBIfam" id="NF008360">
    <property type="entry name" value="PRK11150.1"/>
    <property type="match status" value="1"/>
</dbReference>
<keyword evidence="1 4" id="KW-0521">NADP</keyword>
<dbReference type="InterPro" id="IPR011912">
    <property type="entry name" value="Heptose_epim"/>
</dbReference>
<dbReference type="HOGENOM" id="CLU_007383_1_3_6"/>
<feature type="binding site" evidence="4">
    <location>
        <position position="214"/>
    </location>
    <ligand>
        <name>substrate</name>
    </ligand>
</feature>
<feature type="binding site" evidence="4">
    <location>
        <position position="144"/>
    </location>
    <ligand>
        <name>NADP(+)</name>
        <dbReference type="ChEBI" id="CHEBI:58349"/>
    </ligand>
</feature>
<dbReference type="STRING" id="40754.THII_0090"/>
<dbReference type="AlphaFoldDB" id="A0A090AGP1"/>
<feature type="active site" description="Proton acceptor" evidence="4">
    <location>
        <position position="140"/>
    </location>
</feature>
<dbReference type="SUPFAM" id="SSF51735">
    <property type="entry name" value="NAD(P)-binding Rossmann-fold domains"/>
    <property type="match status" value="1"/>
</dbReference>
<feature type="binding site" evidence="4">
    <location>
        <position position="53"/>
    </location>
    <ligand>
        <name>NADP(+)</name>
        <dbReference type="ChEBI" id="CHEBI:58349"/>
    </ligand>
</feature>
<feature type="binding site" evidence="4">
    <location>
        <position position="278"/>
    </location>
    <ligand>
        <name>substrate</name>
    </ligand>
</feature>
<evidence type="ECO:0000256" key="1">
    <source>
        <dbReference type="ARBA" id="ARBA00022857"/>
    </source>
</evidence>
<name>A0A090AGP1_9GAMM</name>
<dbReference type="HAMAP" id="MF_01601">
    <property type="entry name" value="Heptose_epimerase"/>
    <property type="match status" value="1"/>
</dbReference>
<feature type="binding site" evidence="4">
    <location>
        <position position="38"/>
    </location>
    <ligand>
        <name>NADP(+)</name>
        <dbReference type="ChEBI" id="CHEBI:58349"/>
    </ligand>
</feature>
<dbReference type="Pfam" id="PF01370">
    <property type="entry name" value="Epimerase"/>
    <property type="match status" value="1"/>
</dbReference>
<organism evidence="6 7">
    <name type="scientific">Thioploca ingrica</name>
    <dbReference type="NCBI Taxonomy" id="40754"/>
    <lineage>
        <taxon>Bacteria</taxon>
        <taxon>Pseudomonadati</taxon>
        <taxon>Pseudomonadota</taxon>
        <taxon>Gammaproteobacteria</taxon>
        <taxon>Thiotrichales</taxon>
        <taxon>Thiotrichaceae</taxon>
        <taxon>Thioploca</taxon>
    </lineage>
</organism>
<feature type="binding site" evidence="4">
    <location>
        <position position="178"/>
    </location>
    <ligand>
        <name>NADP(+)</name>
        <dbReference type="ChEBI" id="CHEBI:58349"/>
    </ligand>
</feature>
<evidence type="ECO:0000256" key="4">
    <source>
        <dbReference type="HAMAP-Rule" id="MF_01601"/>
    </source>
</evidence>
<dbReference type="Gene3D" id="3.90.25.10">
    <property type="entry name" value="UDP-galactose 4-epimerase, domain 1"/>
    <property type="match status" value="1"/>
</dbReference>
<reference evidence="6 7" key="1">
    <citation type="journal article" date="2014" name="ISME J.">
        <title>Ecophysiology of Thioploca ingrica as revealed by the complete genome sequence supplemented with proteomic evidence.</title>
        <authorList>
            <person name="Kojima H."/>
            <person name="Ogura Y."/>
            <person name="Yamamoto N."/>
            <person name="Togashi T."/>
            <person name="Mori H."/>
            <person name="Watanabe T."/>
            <person name="Nemoto F."/>
            <person name="Kurokawa K."/>
            <person name="Hayashi T."/>
            <person name="Fukui M."/>
        </authorList>
    </citation>
    <scope>NUCLEOTIDE SEQUENCE [LARGE SCALE GENOMIC DNA]</scope>
</reference>
<feature type="binding site" evidence="4">
    <location>
        <begin position="31"/>
        <end position="32"/>
    </location>
    <ligand>
        <name>NADP(+)</name>
        <dbReference type="ChEBI" id="CHEBI:58349"/>
    </ligand>
</feature>
<dbReference type="GO" id="GO:0097171">
    <property type="term" value="P:ADP-L-glycero-beta-D-manno-heptose biosynthetic process"/>
    <property type="evidence" value="ECO:0007669"/>
    <property type="project" value="UniProtKB-UniPathway"/>
</dbReference>
<dbReference type="OrthoDB" id="9803010at2"/>
<dbReference type="Gene3D" id="3.40.50.720">
    <property type="entry name" value="NAD(P)-binding Rossmann-like Domain"/>
    <property type="match status" value="1"/>
</dbReference>
<comment type="cofactor">
    <cofactor evidence="4">
        <name>NADP(+)</name>
        <dbReference type="ChEBI" id="CHEBI:58349"/>
    </cofactor>
    <text evidence="4">Binds 1 NADP(+) per subunit.</text>
</comment>
<feature type="binding site" evidence="4">
    <location>
        <begin position="76"/>
        <end position="80"/>
    </location>
    <ligand>
        <name>NADP(+)</name>
        <dbReference type="ChEBI" id="CHEBI:58349"/>
    </ligand>
</feature>
<dbReference type="UniPathway" id="UPA00356">
    <property type="reaction ID" value="UER00440"/>
</dbReference>
<comment type="domain">
    <text evidence="4">Contains a large N-terminal NADP-binding domain, and a smaller C-terminal substrate-binding domain.</text>
</comment>
<dbReference type="EC" id="5.1.3.20" evidence="4"/>
<dbReference type="PANTHER" id="PTHR43103">
    <property type="entry name" value="NUCLEOSIDE-DIPHOSPHATE-SUGAR EPIMERASE"/>
    <property type="match status" value="1"/>
</dbReference>
<dbReference type="GO" id="GO:0008712">
    <property type="term" value="F:ADP-glyceromanno-heptose 6-epimerase activity"/>
    <property type="evidence" value="ECO:0007669"/>
    <property type="project" value="UniProtKB-UniRule"/>
</dbReference>
<evidence type="ECO:0000256" key="3">
    <source>
        <dbReference type="ARBA" id="ARBA00023277"/>
    </source>
</evidence>
<evidence type="ECO:0000313" key="6">
    <source>
        <dbReference type="EMBL" id="BAP54387.1"/>
    </source>
</evidence>
<protein>
    <recommendedName>
        <fullName evidence="4">ADP-L-glycero-D-manno-heptose-6-epimerase</fullName>
        <ecNumber evidence="4">5.1.3.20</ecNumber>
    </recommendedName>
    <alternativeName>
        <fullName evidence="4">ADP-L-glycero-beta-D-manno-heptose-6-epimerase</fullName>
        <shortName evidence="4">ADP-glyceromanno-heptose 6-epimerase</shortName>
        <shortName evidence="4">ADP-hep 6-epimerase</shortName>
        <shortName evidence="4">AGME</shortName>
    </alternativeName>
</protein>
<feature type="binding site" evidence="4">
    <location>
        <begin position="201"/>
        <end position="204"/>
    </location>
    <ligand>
        <name>substrate</name>
    </ligand>
</feature>
<dbReference type="PANTHER" id="PTHR43103:SF3">
    <property type="entry name" value="ADP-L-GLYCERO-D-MANNO-HEPTOSE-6-EPIMERASE"/>
    <property type="match status" value="1"/>
</dbReference>
<evidence type="ECO:0000259" key="5">
    <source>
        <dbReference type="Pfam" id="PF01370"/>
    </source>
</evidence>
<comment type="function">
    <text evidence="4">Catalyzes the interconversion between ADP-D-glycero-beta-D-manno-heptose and ADP-L-glycero-beta-D-manno-heptose via an epimerization at carbon 6 of the heptose.</text>
</comment>
<dbReference type="InterPro" id="IPR036291">
    <property type="entry name" value="NAD(P)-bd_dom_sf"/>
</dbReference>
<feature type="binding site" evidence="4">
    <location>
        <position position="93"/>
    </location>
    <ligand>
        <name>NADP(+)</name>
        <dbReference type="ChEBI" id="CHEBI:58349"/>
    </ligand>
</feature>
<dbReference type="GO" id="GO:0005975">
    <property type="term" value="P:carbohydrate metabolic process"/>
    <property type="evidence" value="ECO:0007669"/>
    <property type="project" value="UniProtKB-UniRule"/>
</dbReference>
<dbReference type="InterPro" id="IPR001509">
    <property type="entry name" value="Epimerase_deHydtase"/>
</dbReference>
<comment type="pathway">
    <text evidence="4">Nucleotide-sugar biosynthesis; ADP-L-glycero-beta-D-manno-heptose biosynthesis; ADP-L-glycero-beta-D-manno-heptose from D-glycero-beta-D-manno-heptose 7-phosphate: step 4/4.</text>
</comment>